<keyword evidence="5" id="KW-1185">Reference proteome</keyword>
<evidence type="ECO:0000313" key="4">
    <source>
        <dbReference type="EMBL" id="MDF8263971.1"/>
    </source>
</evidence>
<dbReference type="InterPro" id="IPR050832">
    <property type="entry name" value="Bact_Acetyltransf"/>
</dbReference>
<dbReference type="EMBL" id="JAROAV010000024">
    <property type="protein sequence ID" value="MDF8263971.1"/>
    <property type="molecule type" value="Genomic_DNA"/>
</dbReference>
<dbReference type="PANTHER" id="PTHR43877:SF2">
    <property type="entry name" value="AMINOALKYLPHOSPHONATE N-ACETYLTRANSFERASE-RELATED"/>
    <property type="match status" value="1"/>
</dbReference>
<accession>A0ABT6C4U3</accession>
<dbReference type="SUPFAM" id="SSF55729">
    <property type="entry name" value="Acyl-CoA N-acyltransferases (Nat)"/>
    <property type="match status" value="1"/>
</dbReference>
<dbReference type="PROSITE" id="PS51186">
    <property type="entry name" value="GNAT"/>
    <property type="match status" value="1"/>
</dbReference>
<organism evidence="4 5">
    <name type="scientific">Luteipulveratus flavus</name>
    <dbReference type="NCBI Taxonomy" id="3031728"/>
    <lineage>
        <taxon>Bacteria</taxon>
        <taxon>Bacillati</taxon>
        <taxon>Actinomycetota</taxon>
        <taxon>Actinomycetes</taxon>
        <taxon>Micrococcales</taxon>
        <taxon>Dermacoccaceae</taxon>
        <taxon>Luteipulveratus</taxon>
    </lineage>
</organism>
<keyword evidence="2" id="KW-0012">Acyltransferase</keyword>
<dbReference type="RefSeq" id="WP_275236873.1">
    <property type="nucleotide sequence ID" value="NZ_JARFJC010000012.1"/>
</dbReference>
<evidence type="ECO:0000256" key="1">
    <source>
        <dbReference type="ARBA" id="ARBA00022679"/>
    </source>
</evidence>
<dbReference type="Gene3D" id="3.40.630.30">
    <property type="match status" value="1"/>
</dbReference>
<evidence type="ECO:0000259" key="3">
    <source>
        <dbReference type="PROSITE" id="PS51186"/>
    </source>
</evidence>
<protein>
    <submittedName>
        <fullName evidence="4">GNAT family N-acetyltransferase</fullName>
    </submittedName>
</protein>
<dbReference type="Pfam" id="PF00583">
    <property type="entry name" value="Acetyltransf_1"/>
    <property type="match status" value="1"/>
</dbReference>
<name>A0ABT6C4U3_9MICO</name>
<comment type="caution">
    <text evidence="4">The sequence shown here is derived from an EMBL/GenBank/DDBJ whole genome shotgun (WGS) entry which is preliminary data.</text>
</comment>
<reference evidence="4 5" key="1">
    <citation type="submission" date="2023-03" db="EMBL/GenBank/DDBJ databases">
        <title>YIM 133296 draft genome.</title>
        <authorList>
            <person name="Xiong L."/>
        </authorList>
    </citation>
    <scope>NUCLEOTIDE SEQUENCE [LARGE SCALE GENOMIC DNA]</scope>
    <source>
        <strain evidence="4 5">YIM 133296</strain>
    </source>
</reference>
<evidence type="ECO:0000256" key="2">
    <source>
        <dbReference type="ARBA" id="ARBA00023315"/>
    </source>
</evidence>
<dbReference type="InterPro" id="IPR000182">
    <property type="entry name" value="GNAT_dom"/>
</dbReference>
<evidence type="ECO:0000313" key="5">
    <source>
        <dbReference type="Proteomes" id="UP001528912"/>
    </source>
</evidence>
<sequence>MPAPPSDAALVSIRPRRPEDVPVLVEVLGAQQPVSLYPLVWPLPYPPEQFIVRPTEERAWAAEVDGRVVGHASIATVGDDETGRLWSVGVGRPVAELACLSVLFVDHRLTGKGVGGALMDVAVAWARSRRRTPVLDVVVRHGRAAQVYRHRGWEVIGEARPEWLPDSEPPVLLMALLDHSDQPVPQRAL</sequence>
<gene>
    <name evidence="4" type="ORF">P4R38_06930</name>
</gene>
<feature type="domain" description="N-acetyltransferase" evidence="3">
    <location>
        <begin position="11"/>
        <end position="179"/>
    </location>
</feature>
<keyword evidence="1" id="KW-0808">Transferase</keyword>
<dbReference type="PANTHER" id="PTHR43877">
    <property type="entry name" value="AMINOALKYLPHOSPHONATE N-ACETYLTRANSFERASE-RELATED-RELATED"/>
    <property type="match status" value="1"/>
</dbReference>
<proteinExistence type="predicted"/>
<dbReference type="CDD" id="cd04301">
    <property type="entry name" value="NAT_SF"/>
    <property type="match status" value="1"/>
</dbReference>
<dbReference type="InterPro" id="IPR016181">
    <property type="entry name" value="Acyl_CoA_acyltransferase"/>
</dbReference>
<dbReference type="Proteomes" id="UP001528912">
    <property type="component" value="Unassembled WGS sequence"/>
</dbReference>